<reference evidence="1" key="1">
    <citation type="submission" date="2023-06" db="EMBL/GenBank/DDBJ databases">
        <title>Genomic analysis of the entomopathogenic nematode Steinernema hermaphroditum.</title>
        <authorList>
            <person name="Schwarz E.M."/>
            <person name="Heppert J.K."/>
            <person name="Baniya A."/>
            <person name="Schwartz H.T."/>
            <person name="Tan C.-H."/>
            <person name="Antoshechkin I."/>
            <person name="Sternberg P.W."/>
            <person name="Goodrich-Blair H."/>
            <person name="Dillman A.R."/>
        </authorList>
    </citation>
    <scope>NUCLEOTIDE SEQUENCE</scope>
    <source>
        <strain evidence="1">PS9179</strain>
        <tissue evidence="1">Whole animal</tissue>
    </source>
</reference>
<evidence type="ECO:0000313" key="1">
    <source>
        <dbReference type="EMBL" id="KAK0393863.1"/>
    </source>
</evidence>
<evidence type="ECO:0000313" key="2">
    <source>
        <dbReference type="Proteomes" id="UP001175271"/>
    </source>
</evidence>
<accession>A0AA39GUL7</accession>
<proteinExistence type="predicted"/>
<protein>
    <submittedName>
        <fullName evidence="1">Uncharacterized protein</fullName>
    </submittedName>
</protein>
<organism evidence="1 2">
    <name type="scientific">Steinernema hermaphroditum</name>
    <dbReference type="NCBI Taxonomy" id="289476"/>
    <lineage>
        <taxon>Eukaryota</taxon>
        <taxon>Metazoa</taxon>
        <taxon>Ecdysozoa</taxon>
        <taxon>Nematoda</taxon>
        <taxon>Chromadorea</taxon>
        <taxon>Rhabditida</taxon>
        <taxon>Tylenchina</taxon>
        <taxon>Panagrolaimomorpha</taxon>
        <taxon>Strongyloidoidea</taxon>
        <taxon>Steinernematidae</taxon>
        <taxon>Steinernema</taxon>
    </lineage>
</organism>
<dbReference type="AlphaFoldDB" id="A0AA39GUL7"/>
<comment type="caution">
    <text evidence="1">The sequence shown here is derived from an EMBL/GenBank/DDBJ whole genome shotgun (WGS) entry which is preliminary data.</text>
</comment>
<gene>
    <name evidence="1" type="ORF">QR680_000439</name>
</gene>
<name>A0AA39GUL7_9BILA</name>
<sequence length="69" mass="7709">MRFLRYGSPFPSKHTLSSMELCSMRLDASPRKKNGNSPEKALYAKASVKEVPERCDLNGHNSGPIVFPE</sequence>
<dbReference type="Proteomes" id="UP001175271">
    <property type="component" value="Unassembled WGS sequence"/>
</dbReference>
<keyword evidence="2" id="KW-1185">Reference proteome</keyword>
<dbReference type="EMBL" id="JAUCMV010000005">
    <property type="protein sequence ID" value="KAK0393863.1"/>
    <property type="molecule type" value="Genomic_DNA"/>
</dbReference>